<dbReference type="AlphaFoldDB" id="A0AAC8YG62"/>
<evidence type="ECO:0000313" key="2">
    <source>
        <dbReference type="EMBL" id="AMS06097.1"/>
    </source>
</evidence>
<dbReference type="SMART" id="SM00226">
    <property type="entry name" value="LMWPc"/>
    <property type="match status" value="1"/>
</dbReference>
<sequence length="184" mass="19646">MTFTIHFVCTANICRSAYAGLRAPTVLGRGFDCSSSGIQARPGLPMDPQMAAQLRTRGIRAGGHLSRPTAAGDVREADLVLTMASWHRTLILEEWPEAVTRVFTLPQFVASARSTPLAEAGTSRGGIIGSAYRHRVPARSVGDVTDPYGRGPEAAGACALTLDKLLIELDDLLTPPRPPRRAAD</sequence>
<evidence type="ECO:0000259" key="1">
    <source>
        <dbReference type="SMART" id="SM00226"/>
    </source>
</evidence>
<dbReference type="Pfam" id="PF01451">
    <property type="entry name" value="LMWPc"/>
    <property type="match status" value="1"/>
</dbReference>
<protein>
    <recommendedName>
        <fullName evidence="1">Phosphotyrosine protein phosphatase I domain-containing protein</fullName>
    </recommendedName>
</protein>
<dbReference type="Proteomes" id="UP000178666">
    <property type="component" value="Chromosome"/>
</dbReference>
<dbReference type="EMBL" id="CP015970">
    <property type="protein sequence ID" value="AOZ47559.1"/>
    <property type="molecule type" value="Genomic_DNA"/>
</dbReference>
<dbReference type="InterPro" id="IPR036196">
    <property type="entry name" value="Ptyr_pPase_sf"/>
</dbReference>
<evidence type="ECO:0000313" key="3">
    <source>
        <dbReference type="EMBL" id="AOZ47559.1"/>
    </source>
</evidence>
<dbReference type="Gene3D" id="3.40.50.2300">
    <property type="match status" value="1"/>
</dbReference>
<dbReference type="InterPro" id="IPR023485">
    <property type="entry name" value="Ptyr_pPase"/>
</dbReference>
<dbReference type="EMBL" id="CP014352">
    <property type="protein sequence ID" value="AMS06097.1"/>
    <property type="molecule type" value="Genomic_DNA"/>
</dbReference>
<reference evidence="3 5" key="1">
    <citation type="journal article" date="2016" name="Plant Dis.">
        <title>Improved production of propionic acid using genome shuffling.</title>
        <authorList>
            <person name="Luna-Flores C.H."/>
            <person name="Palfreyman R.W."/>
            <person name="Kromer J.O."/>
            <person name="Nielsen L.K."/>
            <person name="Marcellin E."/>
        </authorList>
    </citation>
    <scope>NUCLEOTIDE SEQUENCE [LARGE SCALE GENOMIC DNA]</scope>
    <source>
        <strain evidence="3 5">F3E8</strain>
    </source>
</reference>
<keyword evidence="5" id="KW-1185">Reference proteome</keyword>
<evidence type="ECO:0000313" key="4">
    <source>
        <dbReference type="Proteomes" id="UP000075221"/>
    </source>
</evidence>
<gene>
    <name evidence="3" type="ORF">A8L58_13735</name>
    <name evidence="2" type="ORF">AXH35_12285</name>
</gene>
<dbReference type="Proteomes" id="UP000075221">
    <property type="component" value="Chromosome"/>
</dbReference>
<proteinExistence type="predicted"/>
<accession>A0AAC8YG62</accession>
<evidence type="ECO:0000313" key="5">
    <source>
        <dbReference type="Proteomes" id="UP000178666"/>
    </source>
</evidence>
<dbReference type="RefSeq" id="WP_062820019.1">
    <property type="nucleotide sequence ID" value="NZ_CP014352.1"/>
</dbReference>
<name>A0AAC8YG62_9ACTN</name>
<reference evidence="2 4" key="2">
    <citation type="submission" date="2016-02" db="EMBL/GenBank/DDBJ databases">
        <title>Complete Genome Sequence of Propionibacterium acidipropionici ATCC 55737.</title>
        <authorList>
            <person name="Luna Flores C.H."/>
            <person name="Nielsen L.K."/>
            <person name="Marcellin E."/>
        </authorList>
    </citation>
    <scope>NUCLEOTIDE SEQUENCE [LARGE SCALE GENOMIC DNA]</scope>
    <source>
        <strain evidence="2 4">ATCC 55737</strain>
    </source>
</reference>
<feature type="domain" description="Phosphotyrosine protein phosphatase I" evidence="1">
    <location>
        <begin position="3"/>
        <end position="175"/>
    </location>
</feature>
<dbReference type="SUPFAM" id="SSF52788">
    <property type="entry name" value="Phosphotyrosine protein phosphatases I"/>
    <property type="match status" value="1"/>
</dbReference>
<organism evidence="2 4">
    <name type="scientific">Acidipropionibacterium acidipropionici</name>
    <dbReference type="NCBI Taxonomy" id="1748"/>
    <lineage>
        <taxon>Bacteria</taxon>
        <taxon>Bacillati</taxon>
        <taxon>Actinomycetota</taxon>
        <taxon>Actinomycetes</taxon>
        <taxon>Propionibacteriales</taxon>
        <taxon>Propionibacteriaceae</taxon>
        <taxon>Acidipropionibacterium</taxon>
    </lineage>
</organism>